<keyword evidence="3" id="KW-1185">Reference proteome</keyword>
<comment type="caution">
    <text evidence="2">The sequence shown here is derived from an EMBL/GenBank/DDBJ whole genome shotgun (WGS) entry which is preliminary data.</text>
</comment>
<sequence>MWFLFSLLTFPPSLCLSSPSLCLSSALGSYNGSSSQLISLPPPLAFHFAQLVSSHPAIHSAVQKWPFTDYNPLLLAVPQCGDPPLCCAVLRRCLRKRLLPSLVVPDHRALRYDIRHPEFRTRRRRRYRHLIASSTFQNIQSKSRTHSATTLELNNAEWNRRQVSQR</sequence>
<evidence type="ECO:0000256" key="1">
    <source>
        <dbReference type="SAM" id="SignalP"/>
    </source>
</evidence>
<evidence type="ECO:0008006" key="4">
    <source>
        <dbReference type="Google" id="ProtNLM"/>
    </source>
</evidence>
<reference evidence="2 3" key="1">
    <citation type="journal article" date="2019" name="Nat. Ecol. Evol.">
        <title>Megaphylogeny resolves global patterns of mushroom evolution.</title>
        <authorList>
            <person name="Varga T."/>
            <person name="Krizsan K."/>
            <person name="Foldi C."/>
            <person name="Dima B."/>
            <person name="Sanchez-Garcia M."/>
            <person name="Sanchez-Ramirez S."/>
            <person name="Szollosi G.J."/>
            <person name="Szarkandi J.G."/>
            <person name="Papp V."/>
            <person name="Albert L."/>
            <person name="Andreopoulos W."/>
            <person name="Angelini C."/>
            <person name="Antonin V."/>
            <person name="Barry K.W."/>
            <person name="Bougher N.L."/>
            <person name="Buchanan P."/>
            <person name="Buyck B."/>
            <person name="Bense V."/>
            <person name="Catcheside P."/>
            <person name="Chovatia M."/>
            <person name="Cooper J."/>
            <person name="Damon W."/>
            <person name="Desjardin D."/>
            <person name="Finy P."/>
            <person name="Geml J."/>
            <person name="Haridas S."/>
            <person name="Hughes K."/>
            <person name="Justo A."/>
            <person name="Karasinski D."/>
            <person name="Kautmanova I."/>
            <person name="Kiss B."/>
            <person name="Kocsube S."/>
            <person name="Kotiranta H."/>
            <person name="LaButti K.M."/>
            <person name="Lechner B.E."/>
            <person name="Liimatainen K."/>
            <person name="Lipzen A."/>
            <person name="Lukacs Z."/>
            <person name="Mihaltcheva S."/>
            <person name="Morgado L.N."/>
            <person name="Niskanen T."/>
            <person name="Noordeloos M.E."/>
            <person name="Ohm R.A."/>
            <person name="Ortiz-Santana B."/>
            <person name="Ovrebo C."/>
            <person name="Racz N."/>
            <person name="Riley R."/>
            <person name="Savchenko A."/>
            <person name="Shiryaev A."/>
            <person name="Soop K."/>
            <person name="Spirin V."/>
            <person name="Szebenyi C."/>
            <person name="Tomsovsky M."/>
            <person name="Tulloss R.E."/>
            <person name="Uehling J."/>
            <person name="Grigoriev I.V."/>
            <person name="Vagvolgyi C."/>
            <person name="Papp T."/>
            <person name="Martin F.M."/>
            <person name="Miettinen O."/>
            <person name="Hibbett D.S."/>
            <person name="Nagy L.G."/>
        </authorList>
    </citation>
    <scope>NUCLEOTIDE SEQUENCE [LARGE SCALE GENOMIC DNA]</scope>
    <source>
        <strain evidence="2 3">FP101781</strain>
    </source>
</reference>
<dbReference type="AlphaFoldDB" id="A0A4Y7TU12"/>
<evidence type="ECO:0000313" key="3">
    <source>
        <dbReference type="Proteomes" id="UP000298030"/>
    </source>
</evidence>
<organism evidence="2 3">
    <name type="scientific">Coprinellus micaceus</name>
    <name type="common">Glistening ink-cap mushroom</name>
    <name type="synonym">Coprinus micaceus</name>
    <dbReference type="NCBI Taxonomy" id="71717"/>
    <lineage>
        <taxon>Eukaryota</taxon>
        <taxon>Fungi</taxon>
        <taxon>Dikarya</taxon>
        <taxon>Basidiomycota</taxon>
        <taxon>Agaricomycotina</taxon>
        <taxon>Agaricomycetes</taxon>
        <taxon>Agaricomycetidae</taxon>
        <taxon>Agaricales</taxon>
        <taxon>Agaricineae</taxon>
        <taxon>Psathyrellaceae</taxon>
        <taxon>Coprinellus</taxon>
    </lineage>
</organism>
<proteinExistence type="predicted"/>
<feature type="chain" id="PRO_5021292068" description="Secreted protein" evidence="1">
    <location>
        <begin position="16"/>
        <end position="166"/>
    </location>
</feature>
<accession>A0A4Y7TU12</accession>
<feature type="signal peptide" evidence="1">
    <location>
        <begin position="1"/>
        <end position="15"/>
    </location>
</feature>
<name>A0A4Y7TU12_COPMI</name>
<protein>
    <recommendedName>
        <fullName evidence="4">Secreted protein</fullName>
    </recommendedName>
</protein>
<gene>
    <name evidence="2" type="ORF">FA13DRAFT_888447</name>
</gene>
<dbReference type="Proteomes" id="UP000298030">
    <property type="component" value="Unassembled WGS sequence"/>
</dbReference>
<dbReference type="EMBL" id="QPFP01000004">
    <property type="protein sequence ID" value="TEB37102.1"/>
    <property type="molecule type" value="Genomic_DNA"/>
</dbReference>
<keyword evidence="1" id="KW-0732">Signal</keyword>
<evidence type="ECO:0000313" key="2">
    <source>
        <dbReference type="EMBL" id="TEB37102.1"/>
    </source>
</evidence>